<name>A0A6V4W6S8_9EUKA</name>
<gene>
    <name evidence="1" type="ORF">CPOL0286_LOCUS18311</name>
</gene>
<accession>A0A6V4W6S8</accession>
<reference evidence="1" key="1">
    <citation type="submission" date="2021-01" db="EMBL/GenBank/DDBJ databases">
        <authorList>
            <person name="Corre E."/>
            <person name="Pelletier E."/>
            <person name="Niang G."/>
            <person name="Scheremetjew M."/>
            <person name="Finn R."/>
            <person name="Kale V."/>
            <person name="Holt S."/>
            <person name="Cochrane G."/>
            <person name="Meng A."/>
            <person name="Brown T."/>
            <person name="Cohen L."/>
        </authorList>
    </citation>
    <scope>NUCLEOTIDE SEQUENCE</scope>
    <source>
        <strain evidence="1">UIO037</strain>
    </source>
</reference>
<evidence type="ECO:0000313" key="1">
    <source>
        <dbReference type="EMBL" id="CAE2281528.1"/>
    </source>
</evidence>
<sequence length="252" mass="27272">MGCCTSLPKAEDFLVAQNVPPDNRLMPAPETFRMSGWSIASSYTDYEKQGPMSIFHDNKHKGPDTGVVRKDGPADVLTISDVNGGATIATLQMPPHQSFGVPASMMDPSGNVIATLVSAETRRPQGMDRSSFHIFAGKPQYAGHMPDAQGRYLWATVTRQPWTFAADVTNSANQPAFKLSYASRMGMTHASHKAKIMTAAGEGVMLCGPTKNEKPKQHDIVTAAGGDSMLYCLILVARNLCEDELEVLQGRK</sequence>
<organism evidence="1">
    <name type="scientific">Prymnesium polylepis</name>
    <dbReference type="NCBI Taxonomy" id="72548"/>
    <lineage>
        <taxon>Eukaryota</taxon>
        <taxon>Haptista</taxon>
        <taxon>Haptophyta</taxon>
        <taxon>Prymnesiophyceae</taxon>
        <taxon>Prymnesiales</taxon>
        <taxon>Prymnesiaceae</taxon>
        <taxon>Prymnesium</taxon>
    </lineage>
</organism>
<protein>
    <submittedName>
        <fullName evidence="1">Uncharacterized protein</fullName>
    </submittedName>
</protein>
<dbReference type="EMBL" id="HBKO01039960">
    <property type="protein sequence ID" value="CAE2281528.1"/>
    <property type="molecule type" value="Transcribed_RNA"/>
</dbReference>
<proteinExistence type="predicted"/>
<dbReference type="AlphaFoldDB" id="A0A6V4W6S8"/>